<dbReference type="InterPro" id="IPR029054">
    <property type="entry name" value="dUTPase-like"/>
</dbReference>
<comment type="catalytic activity">
    <reaction evidence="5">
        <text>dUTP + H2O = dUMP + diphosphate + H(+)</text>
        <dbReference type="Rhea" id="RHEA:10248"/>
        <dbReference type="ChEBI" id="CHEBI:15377"/>
        <dbReference type="ChEBI" id="CHEBI:15378"/>
        <dbReference type="ChEBI" id="CHEBI:33019"/>
        <dbReference type="ChEBI" id="CHEBI:61555"/>
        <dbReference type="ChEBI" id="CHEBI:246422"/>
        <dbReference type="EC" id="3.6.1.23"/>
    </reaction>
</comment>
<keyword evidence="3" id="KW-0378">Hydrolase</keyword>
<dbReference type="AlphaFoldDB" id="A0A0R1NYW8"/>
<dbReference type="SUPFAM" id="SSF51283">
    <property type="entry name" value="dUTPase-like"/>
    <property type="match status" value="1"/>
</dbReference>
<dbReference type="GO" id="GO:0000287">
    <property type="term" value="F:magnesium ion binding"/>
    <property type="evidence" value="ECO:0007669"/>
    <property type="project" value="InterPro"/>
</dbReference>
<dbReference type="InterPro" id="IPR036157">
    <property type="entry name" value="dUTPase-like_sf"/>
</dbReference>
<dbReference type="GO" id="GO:0046081">
    <property type="term" value="P:dUTP catabolic process"/>
    <property type="evidence" value="ECO:0007669"/>
    <property type="project" value="InterPro"/>
</dbReference>
<dbReference type="RefSeq" id="WP_008858268.1">
    <property type="nucleotide sequence ID" value="NZ_AZEB01000011.1"/>
</dbReference>
<dbReference type="Pfam" id="PF00692">
    <property type="entry name" value="dUTPase"/>
    <property type="match status" value="1"/>
</dbReference>
<dbReference type="GO" id="GO:0004170">
    <property type="term" value="F:dUTP diphosphatase activity"/>
    <property type="evidence" value="ECO:0007669"/>
    <property type="project" value="UniProtKB-EC"/>
</dbReference>
<evidence type="ECO:0000259" key="6">
    <source>
        <dbReference type="Pfam" id="PF00692"/>
    </source>
</evidence>
<accession>A0A0R1NYW8</accession>
<dbReference type="InterPro" id="IPR033704">
    <property type="entry name" value="dUTPase_trimeric"/>
</dbReference>
<sequence>MNRGFEIVSKYADANLALPYRTTKNAAGYDFESAEDVIIPSIWKLNFLKILWAIRHQKNFGESDLEKARKVLKPFLIPTGIKAYMNSDEVLIIANRSSNPLKRGLVIPNGIGVIDADYYNNSGNEGEIFVQILNFGLSDVKIGKGDRIAQGIFMPYLLTDQDRSQQKQTRNGGFGSSGR</sequence>
<reference evidence="7 8" key="1">
    <citation type="journal article" date="2015" name="Genome Announc.">
        <title>Expanding the biotechnology potential of lactobacilli through comparative genomics of 213 strains and associated genera.</title>
        <authorList>
            <person name="Sun Z."/>
            <person name="Harris H.M."/>
            <person name="McCann A."/>
            <person name="Guo C."/>
            <person name="Argimon S."/>
            <person name="Zhang W."/>
            <person name="Yang X."/>
            <person name="Jeffery I.B."/>
            <person name="Cooney J.C."/>
            <person name="Kagawa T.F."/>
            <person name="Liu W."/>
            <person name="Song Y."/>
            <person name="Salvetti E."/>
            <person name="Wrobel A."/>
            <person name="Rasinkangas P."/>
            <person name="Parkhill J."/>
            <person name="Rea M.C."/>
            <person name="O'Sullivan O."/>
            <person name="Ritari J."/>
            <person name="Douillard F.P."/>
            <person name="Paul Ross R."/>
            <person name="Yang R."/>
            <person name="Briner A.E."/>
            <person name="Felis G.E."/>
            <person name="de Vos W.M."/>
            <person name="Barrangou R."/>
            <person name="Klaenhammer T.R."/>
            <person name="Caufield P.W."/>
            <person name="Cui Y."/>
            <person name="Zhang H."/>
            <person name="O'Toole P.W."/>
        </authorList>
    </citation>
    <scope>NUCLEOTIDE SEQUENCE [LARGE SCALE GENOMIC DNA]</scope>
    <source>
        <strain evidence="7 8">DSM 19906</strain>
    </source>
</reference>
<evidence type="ECO:0000256" key="1">
    <source>
        <dbReference type="ARBA" id="ARBA00006581"/>
    </source>
</evidence>
<dbReference type="EC" id="3.6.1.23" evidence="2"/>
<dbReference type="InterPro" id="IPR008181">
    <property type="entry name" value="dUTPase"/>
</dbReference>
<dbReference type="EMBL" id="AZEB01000011">
    <property type="protein sequence ID" value="KRL21915.1"/>
    <property type="molecule type" value="Genomic_DNA"/>
</dbReference>
<dbReference type="PANTHER" id="PTHR11241:SF0">
    <property type="entry name" value="DEOXYURIDINE 5'-TRIPHOSPHATE NUCLEOTIDOHYDROLASE"/>
    <property type="match status" value="1"/>
</dbReference>
<keyword evidence="8" id="KW-1185">Reference proteome</keyword>
<dbReference type="PANTHER" id="PTHR11241">
    <property type="entry name" value="DEOXYURIDINE 5'-TRIPHOSPHATE NUCLEOTIDOHYDROLASE"/>
    <property type="match status" value="1"/>
</dbReference>
<evidence type="ECO:0000256" key="5">
    <source>
        <dbReference type="ARBA" id="ARBA00047686"/>
    </source>
</evidence>
<comment type="similarity">
    <text evidence="1">Belongs to the dUTPase family.</text>
</comment>
<feature type="domain" description="dUTPase-like" evidence="6">
    <location>
        <begin position="75"/>
        <end position="178"/>
    </location>
</feature>
<dbReference type="PATRIC" id="fig|1423766.4.peg.486"/>
<gene>
    <name evidence="7" type="ORF">FC98_GL000474</name>
</gene>
<evidence type="ECO:0000256" key="4">
    <source>
        <dbReference type="ARBA" id="ARBA00023080"/>
    </source>
</evidence>
<evidence type="ECO:0000256" key="3">
    <source>
        <dbReference type="ARBA" id="ARBA00022801"/>
    </source>
</evidence>
<evidence type="ECO:0000313" key="8">
    <source>
        <dbReference type="Proteomes" id="UP000051439"/>
    </source>
</evidence>
<dbReference type="GO" id="GO:0006226">
    <property type="term" value="P:dUMP biosynthetic process"/>
    <property type="evidence" value="ECO:0007669"/>
    <property type="project" value="InterPro"/>
</dbReference>
<comment type="caution">
    <text evidence="7">The sequence shown here is derived from an EMBL/GenBank/DDBJ whole genome shotgun (WGS) entry which is preliminary data.</text>
</comment>
<keyword evidence="4" id="KW-0546">Nucleotide metabolism</keyword>
<dbReference type="Gene3D" id="2.70.40.10">
    <property type="match status" value="1"/>
</dbReference>
<evidence type="ECO:0000256" key="2">
    <source>
        <dbReference type="ARBA" id="ARBA00012379"/>
    </source>
</evidence>
<evidence type="ECO:0000313" key="7">
    <source>
        <dbReference type="EMBL" id="KRL21915.1"/>
    </source>
</evidence>
<protein>
    <recommendedName>
        <fullName evidence="2">dUTP diphosphatase</fullName>
        <ecNumber evidence="2">3.6.1.23</ecNumber>
    </recommendedName>
</protein>
<dbReference type="Proteomes" id="UP000051439">
    <property type="component" value="Unassembled WGS sequence"/>
</dbReference>
<name>A0A0R1NYW8_9LACO</name>
<dbReference type="CDD" id="cd07557">
    <property type="entry name" value="trimeric_dUTPase"/>
    <property type="match status" value="1"/>
</dbReference>
<organism evidence="7 8">
    <name type="scientific">Lentilactobacillus kisonensis DSM 19906 = JCM 15041</name>
    <dbReference type="NCBI Taxonomy" id="1423766"/>
    <lineage>
        <taxon>Bacteria</taxon>
        <taxon>Bacillati</taxon>
        <taxon>Bacillota</taxon>
        <taxon>Bacilli</taxon>
        <taxon>Lactobacillales</taxon>
        <taxon>Lactobacillaceae</taxon>
        <taxon>Lentilactobacillus</taxon>
    </lineage>
</organism>
<proteinExistence type="inferred from homology"/>